<evidence type="ECO:0000256" key="1">
    <source>
        <dbReference type="SAM" id="MobiDB-lite"/>
    </source>
</evidence>
<organism evidence="2 3">
    <name type="scientific">Sphingobacterium alkalisoli</name>
    <dbReference type="NCBI Taxonomy" id="1874115"/>
    <lineage>
        <taxon>Bacteria</taxon>
        <taxon>Pseudomonadati</taxon>
        <taxon>Bacteroidota</taxon>
        <taxon>Sphingobacteriia</taxon>
        <taxon>Sphingobacteriales</taxon>
        <taxon>Sphingobacteriaceae</taxon>
        <taxon>Sphingobacterium</taxon>
    </lineage>
</organism>
<dbReference type="AlphaFoldDB" id="A0A4U0H882"/>
<dbReference type="EMBL" id="SUKA01000001">
    <property type="protein sequence ID" value="TJY67916.1"/>
    <property type="molecule type" value="Genomic_DNA"/>
</dbReference>
<sequence>MAWFQLNPSGDPTNPSDYTIQGSQPSCPGTEEVCAIQANNDGSDHPVINEALLTEMTQALQNEAPTTNVKLKDRPAR</sequence>
<evidence type="ECO:0000313" key="2">
    <source>
        <dbReference type="EMBL" id="TJY67916.1"/>
    </source>
</evidence>
<protein>
    <submittedName>
        <fullName evidence="2">Uncharacterized protein</fullName>
    </submittedName>
</protein>
<dbReference type="RefSeq" id="WP_136818784.1">
    <property type="nucleotide sequence ID" value="NZ_BMJX01000001.1"/>
</dbReference>
<dbReference type="Proteomes" id="UP000309872">
    <property type="component" value="Unassembled WGS sequence"/>
</dbReference>
<keyword evidence="3" id="KW-1185">Reference proteome</keyword>
<gene>
    <name evidence="2" type="ORF">FAZ19_01235</name>
</gene>
<dbReference type="OrthoDB" id="713410at2"/>
<comment type="caution">
    <text evidence="2">The sequence shown here is derived from an EMBL/GenBank/DDBJ whole genome shotgun (WGS) entry which is preliminary data.</text>
</comment>
<feature type="region of interest" description="Disordered" evidence="1">
    <location>
        <begin position="1"/>
        <end position="26"/>
    </location>
</feature>
<evidence type="ECO:0000313" key="3">
    <source>
        <dbReference type="Proteomes" id="UP000309872"/>
    </source>
</evidence>
<proteinExistence type="predicted"/>
<accession>A0A4U0H882</accession>
<name>A0A4U0H882_9SPHI</name>
<reference evidence="2 3" key="1">
    <citation type="submission" date="2019-04" db="EMBL/GenBank/DDBJ databases">
        <title>Sphingobacterium olei sp. nov., isolated from oil-contaminated soil.</title>
        <authorList>
            <person name="Liu B."/>
        </authorList>
    </citation>
    <scope>NUCLEOTIDE SEQUENCE [LARGE SCALE GENOMIC DNA]</scope>
    <source>
        <strain evidence="2 3">Y3L14</strain>
    </source>
</reference>